<feature type="transmembrane region" description="Helical" evidence="1">
    <location>
        <begin position="224"/>
        <end position="242"/>
    </location>
</feature>
<proteinExistence type="predicted"/>
<feature type="transmembrane region" description="Helical" evidence="1">
    <location>
        <begin position="179"/>
        <end position="200"/>
    </location>
</feature>
<feature type="transmembrane region" description="Helical" evidence="1">
    <location>
        <begin position="136"/>
        <end position="158"/>
    </location>
</feature>
<evidence type="ECO:0000313" key="2">
    <source>
        <dbReference type="EMBL" id="OOM15925.1"/>
    </source>
</evidence>
<evidence type="ECO:0000313" key="3">
    <source>
        <dbReference type="Proteomes" id="UP000191154"/>
    </source>
</evidence>
<feature type="transmembrane region" description="Helical" evidence="1">
    <location>
        <begin position="7"/>
        <end position="26"/>
    </location>
</feature>
<reference evidence="2 3" key="1">
    <citation type="submission" date="2016-05" db="EMBL/GenBank/DDBJ databases">
        <title>Microbial solvent formation.</title>
        <authorList>
            <person name="Poehlein A."/>
            <person name="Montoya Solano J.D."/>
            <person name="Flitsch S."/>
            <person name="Krabben P."/>
            <person name="Duerre P."/>
            <person name="Daniel R."/>
        </authorList>
    </citation>
    <scope>NUCLEOTIDE SEQUENCE [LARGE SCALE GENOMIC DNA]</scope>
    <source>
        <strain evidence="2 3">L1-8</strain>
    </source>
</reference>
<dbReference type="EMBL" id="LZYZ01000001">
    <property type="protein sequence ID" value="OOM15925.1"/>
    <property type="molecule type" value="Genomic_DNA"/>
</dbReference>
<keyword evidence="1" id="KW-0472">Membrane</keyword>
<protein>
    <submittedName>
        <fullName evidence="2">Uncharacterized protein</fullName>
    </submittedName>
</protein>
<accession>A0A1S8NHH1</accession>
<comment type="caution">
    <text evidence="2">The sequence shown here is derived from an EMBL/GenBank/DDBJ whole genome shotgun (WGS) entry which is preliminary data.</text>
</comment>
<dbReference type="Proteomes" id="UP000191154">
    <property type="component" value="Unassembled WGS sequence"/>
</dbReference>
<dbReference type="RefSeq" id="WP_077863696.1">
    <property type="nucleotide sequence ID" value="NZ_LZYZ01000001.1"/>
</dbReference>
<evidence type="ECO:0000256" key="1">
    <source>
        <dbReference type="SAM" id="Phobius"/>
    </source>
</evidence>
<dbReference type="AlphaFoldDB" id="A0A1S8NHH1"/>
<organism evidence="2 3">
    <name type="scientific">Clostridium saccharobutylicum</name>
    <dbReference type="NCBI Taxonomy" id="169679"/>
    <lineage>
        <taxon>Bacteria</taxon>
        <taxon>Bacillati</taxon>
        <taxon>Bacillota</taxon>
        <taxon>Clostridia</taxon>
        <taxon>Eubacteriales</taxon>
        <taxon>Clostridiaceae</taxon>
        <taxon>Clostridium</taxon>
    </lineage>
</organism>
<name>A0A1S8NHH1_CLOSA</name>
<gene>
    <name evidence="2" type="ORF">CLOSAC_01960</name>
</gene>
<keyword evidence="1" id="KW-1133">Transmembrane helix</keyword>
<sequence>MSKFKNIILLLLIIFNMLGCIVIYAAENEESSWERGYFTIDDVATVMTNDDLKVYTTDDYNNEQGTKLSKGDTIKIVQFITKENTKTNSNYDVLEVIINNKDSGYVYPIPYMENTERKSDSIFLSAYKRYFTSVKYYGGILSNRAGVFILIACVLLVLSDGKIDAAISKFVTIKDTVSMFSMILPSIITIIINIICNTVNNYKHYQILSEGFVLLPKNDTFMEWILYLSIYATIILWMYNLYRLFMFYNPIVALIKIAESLLISGILGFAIVIIGIWIIGIFIVISIFSTVSSIRYVEVREY</sequence>
<keyword evidence="1" id="KW-0812">Transmembrane</keyword>
<feature type="transmembrane region" description="Helical" evidence="1">
    <location>
        <begin position="262"/>
        <end position="288"/>
    </location>
</feature>